<keyword evidence="2" id="KW-1185">Reference proteome</keyword>
<comment type="caution">
    <text evidence="1">The sequence shown here is derived from an EMBL/GenBank/DDBJ whole genome shotgun (WGS) entry which is preliminary data.</text>
</comment>
<evidence type="ECO:0000313" key="2">
    <source>
        <dbReference type="Proteomes" id="UP001300692"/>
    </source>
</evidence>
<sequence length="122" mass="13460">MAISQNLFGGQAQSFAQLDSLPNPSYYYVASGSSDATPRLESGMLLDSLFRRSIRYIKQLMKDHPGQSLGLNYMLGKIATESGIETSAGSKALQYCIDNYSPNRVFDLSEAQEQLQLALQNK</sequence>
<evidence type="ECO:0000313" key="1">
    <source>
        <dbReference type="EMBL" id="MCV9389167.1"/>
    </source>
</evidence>
<reference evidence="1 2" key="1">
    <citation type="submission" date="2022-10" db="EMBL/GenBank/DDBJ databases">
        <title>Comparative genomics and taxonomic characterization of three novel marine species of genus Reichenbachiella exhibiting antioxidant and polysaccharide degradation activities.</title>
        <authorList>
            <person name="Muhammad N."/>
            <person name="Lee Y.-J."/>
            <person name="Ko J."/>
            <person name="Kim S.-G."/>
        </authorList>
    </citation>
    <scope>NUCLEOTIDE SEQUENCE [LARGE SCALE GENOMIC DNA]</scope>
    <source>
        <strain evidence="1 2">ABR2-5</strain>
    </source>
</reference>
<name>A0ABT3CZV8_9BACT</name>
<gene>
    <name evidence="1" type="ORF">N7U62_21050</name>
</gene>
<dbReference type="Proteomes" id="UP001300692">
    <property type="component" value="Unassembled WGS sequence"/>
</dbReference>
<protein>
    <submittedName>
        <fullName evidence="1">Uncharacterized protein</fullName>
    </submittedName>
</protein>
<dbReference type="RefSeq" id="WP_264140089.1">
    <property type="nucleotide sequence ID" value="NZ_JAOYOD010000001.1"/>
</dbReference>
<dbReference type="EMBL" id="JAOYOD010000001">
    <property type="protein sequence ID" value="MCV9389167.1"/>
    <property type="molecule type" value="Genomic_DNA"/>
</dbReference>
<organism evidence="1 2">
    <name type="scientific">Reichenbachiella ulvae</name>
    <dbReference type="NCBI Taxonomy" id="2980104"/>
    <lineage>
        <taxon>Bacteria</taxon>
        <taxon>Pseudomonadati</taxon>
        <taxon>Bacteroidota</taxon>
        <taxon>Cytophagia</taxon>
        <taxon>Cytophagales</taxon>
        <taxon>Reichenbachiellaceae</taxon>
        <taxon>Reichenbachiella</taxon>
    </lineage>
</organism>
<proteinExistence type="predicted"/>
<accession>A0ABT3CZV8</accession>